<dbReference type="STRING" id="658057.SAMN04488032_11253"/>
<dbReference type="Gene3D" id="2.40.160.20">
    <property type="match status" value="1"/>
</dbReference>
<keyword evidence="5" id="KW-1185">Reference proteome</keyword>
<dbReference type="OrthoDB" id="9810784at2"/>
<proteinExistence type="predicted"/>
<evidence type="ECO:0000259" key="3">
    <source>
        <dbReference type="Pfam" id="PF13505"/>
    </source>
</evidence>
<organism evidence="4 5">
    <name type="scientific">Pacificibacter marinus</name>
    <dbReference type="NCBI Taxonomy" id="658057"/>
    <lineage>
        <taxon>Bacteria</taxon>
        <taxon>Pseudomonadati</taxon>
        <taxon>Pseudomonadota</taxon>
        <taxon>Alphaproteobacteria</taxon>
        <taxon>Rhodobacterales</taxon>
        <taxon>Roseobacteraceae</taxon>
        <taxon>Pacificibacter</taxon>
    </lineage>
</organism>
<evidence type="ECO:0000256" key="2">
    <source>
        <dbReference type="SAM" id="SignalP"/>
    </source>
</evidence>
<dbReference type="RefSeq" id="WP_085850242.1">
    <property type="nucleotide sequence ID" value="NZ_FNZV01000012.1"/>
</dbReference>
<sequence>MTRFTLNVVLASLLIFPCVGAQAETELSFYTGYQTAPHSSVEGNDPEATWTDEFTAGWDGNSFVAPPYYGVRAILWTSDTFGWGAEFTHAKVYADDSTLAANGYDRFEFTDGLNIITINAMRRWPRQWGDKVTPYVGGGVGFAMPHADIQAAGGVHTYGYQITGPAVRATAGVNYEVNEKWSAFAEYQGTYSMNDVDLDNGGSFETNVITNALNIGLGFLF</sequence>
<dbReference type="Proteomes" id="UP000193307">
    <property type="component" value="Unassembled WGS sequence"/>
</dbReference>
<dbReference type="EMBL" id="FWFW01000012">
    <property type="protein sequence ID" value="SLN61025.1"/>
    <property type="molecule type" value="Genomic_DNA"/>
</dbReference>
<evidence type="ECO:0000313" key="4">
    <source>
        <dbReference type="EMBL" id="SLN61025.1"/>
    </source>
</evidence>
<keyword evidence="1 2" id="KW-0732">Signal</keyword>
<reference evidence="4 5" key="1">
    <citation type="submission" date="2017-03" db="EMBL/GenBank/DDBJ databases">
        <authorList>
            <person name="Afonso C.L."/>
            <person name="Miller P.J."/>
            <person name="Scott M.A."/>
            <person name="Spackman E."/>
            <person name="Goraichik I."/>
            <person name="Dimitrov K.M."/>
            <person name="Suarez D.L."/>
            <person name="Swayne D.E."/>
        </authorList>
    </citation>
    <scope>NUCLEOTIDE SEQUENCE [LARGE SCALE GENOMIC DNA]</scope>
    <source>
        <strain evidence="4 5">CECT 7971</strain>
    </source>
</reference>
<protein>
    <recommendedName>
        <fullName evidence="3">Outer membrane protein beta-barrel domain-containing protein</fullName>
    </recommendedName>
</protein>
<feature type="domain" description="Outer membrane protein beta-barrel" evidence="3">
    <location>
        <begin position="11"/>
        <end position="219"/>
    </location>
</feature>
<feature type="signal peptide" evidence="2">
    <location>
        <begin position="1"/>
        <end position="23"/>
    </location>
</feature>
<feature type="chain" id="PRO_5011008023" description="Outer membrane protein beta-barrel domain-containing protein" evidence="2">
    <location>
        <begin position="24"/>
        <end position="221"/>
    </location>
</feature>
<dbReference type="AlphaFoldDB" id="A0A1Y5TFZ7"/>
<dbReference type="Pfam" id="PF13505">
    <property type="entry name" value="OMP_b-brl"/>
    <property type="match status" value="1"/>
</dbReference>
<evidence type="ECO:0000313" key="5">
    <source>
        <dbReference type="Proteomes" id="UP000193307"/>
    </source>
</evidence>
<name>A0A1Y5TFZ7_9RHOB</name>
<accession>A0A1Y5TFZ7</accession>
<gene>
    <name evidence="4" type="ORF">PAM7971_03145</name>
</gene>
<dbReference type="InterPro" id="IPR027385">
    <property type="entry name" value="Beta-barrel_OMP"/>
</dbReference>
<evidence type="ECO:0000256" key="1">
    <source>
        <dbReference type="ARBA" id="ARBA00022729"/>
    </source>
</evidence>
<dbReference type="InterPro" id="IPR011250">
    <property type="entry name" value="OMP/PagP_B-barrel"/>
</dbReference>
<dbReference type="SUPFAM" id="SSF56925">
    <property type="entry name" value="OMPA-like"/>
    <property type="match status" value="1"/>
</dbReference>